<sequence length="434" mass="49192">MDNTIPSKSFLVWNDHDKFITRAFCEFLQKDSLTDISIVCSDKTIKAHKLLLSAASPFFHKIIESNPCKHPIMILHDYPSCIIEMILAYIYCGEINIPQAAVFVFIEVAKALEIKGLEHINEINSPQLSPSLQPRRKQPNPSRATEPEITGVLPLDFSLKSNGSIQAAEPPAKKQKSNETVYDNCIEESIVPCAIEKPNFTQDNQSEASVNENRDLPENLNHNEVITLPYPSHMKPFSEAVPLKGFSPQQSMKPPKKQKHNLNTSHGNHAAPISNEHSPEQNNENSIHNMLRQHQSARGGPPRSWTNQDLMNALDDVWSKRMNTSQAARYHRIPYNSLLMYVRGKYGKTLNIRHSIDSQQSPVSVKSLPSPPLQQQQMHQHEHQKEMQSNFMADEDKIRKLFSQSFPQQGCLPPHDLLHNFAVLSHVAAQHNIK</sequence>
<dbReference type="Pfam" id="PF00651">
    <property type="entry name" value="BTB"/>
    <property type="match status" value="1"/>
</dbReference>
<proteinExistence type="predicted"/>
<dbReference type="PROSITE" id="PS50960">
    <property type="entry name" value="HTH_PSQ"/>
    <property type="match status" value="1"/>
</dbReference>
<evidence type="ECO:0000313" key="8">
    <source>
        <dbReference type="EMBL" id="SSX25204.1"/>
    </source>
</evidence>
<feature type="DNA-binding region" description="H-T-H motif" evidence="3">
    <location>
        <begin position="324"/>
        <end position="344"/>
    </location>
</feature>
<dbReference type="InterPro" id="IPR009057">
    <property type="entry name" value="Homeodomain-like_sf"/>
</dbReference>
<keyword evidence="3" id="KW-0238">DNA-binding</keyword>
<evidence type="ECO:0000256" key="1">
    <source>
        <dbReference type="ARBA" id="ARBA00004123"/>
    </source>
</evidence>
<protein>
    <submittedName>
        <fullName evidence="7">CSON012069 protein</fullName>
    </submittedName>
</protein>
<dbReference type="OMA" id="TDISIVC"/>
<dbReference type="SMART" id="SM00225">
    <property type="entry name" value="BTB"/>
    <property type="match status" value="1"/>
</dbReference>
<feature type="compositionally biased region" description="Low complexity" evidence="4">
    <location>
        <begin position="358"/>
        <end position="378"/>
    </location>
</feature>
<organism evidence="7">
    <name type="scientific">Culicoides sonorensis</name>
    <name type="common">Biting midge</name>
    <dbReference type="NCBI Taxonomy" id="179676"/>
    <lineage>
        <taxon>Eukaryota</taxon>
        <taxon>Metazoa</taxon>
        <taxon>Ecdysozoa</taxon>
        <taxon>Arthropoda</taxon>
        <taxon>Hexapoda</taxon>
        <taxon>Insecta</taxon>
        <taxon>Pterygota</taxon>
        <taxon>Neoptera</taxon>
        <taxon>Endopterygota</taxon>
        <taxon>Diptera</taxon>
        <taxon>Nematocera</taxon>
        <taxon>Chironomoidea</taxon>
        <taxon>Ceratopogonidae</taxon>
        <taxon>Ceratopogoninae</taxon>
        <taxon>Culicoides</taxon>
        <taxon>Monoculicoides</taxon>
    </lineage>
</organism>
<dbReference type="GO" id="GO:0003677">
    <property type="term" value="F:DNA binding"/>
    <property type="evidence" value="ECO:0007669"/>
    <property type="project" value="UniProtKB-UniRule"/>
</dbReference>
<dbReference type="VEuPathDB" id="VectorBase:CSON012069"/>
<feature type="domain" description="BTB" evidence="5">
    <location>
        <begin position="34"/>
        <end position="99"/>
    </location>
</feature>
<dbReference type="CDD" id="cd18315">
    <property type="entry name" value="BTB_POZ_BAB-like"/>
    <property type="match status" value="1"/>
</dbReference>
<feature type="region of interest" description="Disordered" evidence="4">
    <location>
        <begin position="125"/>
        <end position="147"/>
    </location>
</feature>
<accession>A0A336KKS9</accession>
<dbReference type="GO" id="GO:0005634">
    <property type="term" value="C:nucleus"/>
    <property type="evidence" value="ECO:0007669"/>
    <property type="project" value="UniProtKB-SubCell"/>
</dbReference>
<dbReference type="Pfam" id="PF05225">
    <property type="entry name" value="HTH_psq"/>
    <property type="match status" value="1"/>
</dbReference>
<dbReference type="Gene3D" id="3.30.710.10">
    <property type="entry name" value="Potassium Channel Kv1.1, Chain A"/>
    <property type="match status" value="1"/>
</dbReference>
<evidence type="ECO:0000256" key="3">
    <source>
        <dbReference type="PROSITE-ProRule" id="PRU00320"/>
    </source>
</evidence>
<evidence type="ECO:0000259" key="6">
    <source>
        <dbReference type="PROSITE" id="PS50960"/>
    </source>
</evidence>
<dbReference type="InterPro" id="IPR011333">
    <property type="entry name" value="SKP1/BTB/POZ_sf"/>
</dbReference>
<reference evidence="7" key="1">
    <citation type="submission" date="2018-04" db="EMBL/GenBank/DDBJ databases">
        <authorList>
            <person name="Go L.Y."/>
            <person name="Mitchell J.A."/>
        </authorList>
    </citation>
    <scope>NUCLEOTIDE SEQUENCE</scope>
    <source>
        <tissue evidence="7">Whole organism</tissue>
    </source>
</reference>
<dbReference type="Gene3D" id="1.10.10.60">
    <property type="entry name" value="Homeodomain-like"/>
    <property type="match status" value="1"/>
</dbReference>
<feature type="region of interest" description="Disordered" evidence="4">
    <location>
        <begin position="357"/>
        <end position="387"/>
    </location>
</feature>
<evidence type="ECO:0000259" key="5">
    <source>
        <dbReference type="PROSITE" id="PS50097"/>
    </source>
</evidence>
<name>A0A336KKS9_CULSO</name>
<keyword evidence="2 3" id="KW-0539">Nucleus</keyword>
<reference evidence="8" key="2">
    <citation type="submission" date="2018-07" db="EMBL/GenBank/DDBJ databases">
        <authorList>
            <person name="Quirk P.G."/>
            <person name="Krulwich T.A."/>
        </authorList>
    </citation>
    <scope>NUCLEOTIDE SEQUENCE</scope>
</reference>
<dbReference type="SUPFAM" id="SSF46689">
    <property type="entry name" value="Homeodomain-like"/>
    <property type="match status" value="1"/>
</dbReference>
<evidence type="ECO:0000256" key="4">
    <source>
        <dbReference type="SAM" id="MobiDB-lite"/>
    </source>
</evidence>
<evidence type="ECO:0000256" key="2">
    <source>
        <dbReference type="ARBA" id="ARBA00023242"/>
    </source>
</evidence>
<feature type="domain" description="HTH psq-type" evidence="6">
    <location>
        <begin position="296"/>
        <end position="348"/>
    </location>
</feature>
<dbReference type="PANTHER" id="PTHR23110">
    <property type="entry name" value="BTB DOMAIN TRANSCRIPTION FACTOR"/>
    <property type="match status" value="1"/>
</dbReference>
<dbReference type="SUPFAM" id="SSF54695">
    <property type="entry name" value="POZ domain"/>
    <property type="match status" value="1"/>
</dbReference>
<dbReference type="PROSITE" id="PS50097">
    <property type="entry name" value="BTB"/>
    <property type="match status" value="1"/>
</dbReference>
<dbReference type="GO" id="GO:0006357">
    <property type="term" value="P:regulation of transcription by RNA polymerase II"/>
    <property type="evidence" value="ECO:0007669"/>
    <property type="project" value="TreeGrafter"/>
</dbReference>
<dbReference type="EMBL" id="UFQT01000552">
    <property type="protein sequence ID" value="SSX25204.1"/>
    <property type="molecule type" value="Genomic_DNA"/>
</dbReference>
<comment type="subcellular location">
    <subcellularLocation>
        <location evidence="1 3">Nucleus</location>
    </subcellularLocation>
</comment>
<dbReference type="InterPro" id="IPR000210">
    <property type="entry name" value="BTB/POZ_dom"/>
</dbReference>
<dbReference type="InterPro" id="IPR007889">
    <property type="entry name" value="HTH_Psq"/>
</dbReference>
<gene>
    <name evidence="7" type="primary">CSON012069</name>
</gene>
<dbReference type="EMBL" id="UFQS01000552">
    <property type="protein sequence ID" value="SSX04841.1"/>
    <property type="molecule type" value="Genomic_DNA"/>
</dbReference>
<feature type="region of interest" description="Disordered" evidence="4">
    <location>
        <begin position="243"/>
        <end position="283"/>
    </location>
</feature>
<dbReference type="InterPro" id="IPR051095">
    <property type="entry name" value="Dros_DevTransReg"/>
</dbReference>
<evidence type="ECO:0000313" key="7">
    <source>
        <dbReference type="EMBL" id="SSX04841.1"/>
    </source>
</evidence>
<dbReference type="AlphaFoldDB" id="A0A336KKS9"/>
<dbReference type="PANTHER" id="PTHR23110:SF101">
    <property type="entry name" value="PROTEIN JIM LOVELL"/>
    <property type="match status" value="1"/>
</dbReference>